<feature type="compositionally biased region" description="Low complexity" evidence="3">
    <location>
        <begin position="67"/>
        <end position="77"/>
    </location>
</feature>
<name>A0ABZ1B1Q4_9ACTN</name>
<dbReference type="SUPFAM" id="SSF52540">
    <property type="entry name" value="P-loop containing nucleoside triphosphate hydrolases"/>
    <property type="match status" value="1"/>
</dbReference>
<accession>A0ABZ1B1Q4</accession>
<sequence length="332" mass="35855">MIERLDLTVSEAELSDRITATPVPDTVLIEVSVTDPSPDRAREIAEVLAEEFIDRVDQLETPRDGRPSPVKVEVSEPPLVPALPSSPQTVRNAGLAGLVGLLVGAGLAILRARLDRSVKSAEVARDLVRAPVIGAILRDQELEKRHMMDRSASSRTAEDYRQLRNNLQFLNVDEPPKIIMVSSALPSEGKTTTVVNLALALADAGQRVTVVEADLRRPKVTRYLGMVAGVGLTNLLAGTADLEQVVQGYGDGHLQVIGSGPTPPNPGELLASSHMGELLDKLRGSTTLFSSMRRRSFPWRTRPVWQCTPMVCCCRFATALRAGTSCSKPPSS</sequence>
<dbReference type="Pfam" id="PF09140">
    <property type="entry name" value="MipZ"/>
    <property type="match status" value="1"/>
</dbReference>
<evidence type="ECO:0000256" key="1">
    <source>
        <dbReference type="ARBA" id="ARBA00022741"/>
    </source>
</evidence>
<dbReference type="InterPro" id="IPR027417">
    <property type="entry name" value="P-loop_NTPase"/>
</dbReference>
<evidence type="ECO:0000313" key="5">
    <source>
        <dbReference type="Proteomes" id="UP001324287"/>
    </source>
</evidence>
<dbReference type="InterPro" id="IPR005702">
    <property type="entry name" value="Wzc-like_C"/>
</dbReference>
<evidence type="ECO:0000313" key="4">
    <source>
        <dbReference type="EMBL" id="WRL64292.1"/>
    </source>
</evidence>
<keyword evidence="5" id="KW-1185">Reference proteome</keyword>
<reference evidence="4 5" key="1">
    <citation type="submission" date="2023-12" db="EMBL/GenBank/DDBJ databases">
        <title>Blastococcus brunescens sp. nov., an actonobacterium isolated from sandstone collected in sahara desert.</title>
        <authorList>
            <person name="Gtari M."/>
            <person name="Ghodhbane F."/>
        </authorList>
    </citation>
    <scope>NUCLEOTIDE SEQUENCE [LARGE SCALE GENOMIC DNA]</scope>
    <source>
        <strain evidence="4 5">BMG 8361</strain>
    </source>
</reference>
<dbReference type="PANTHER" id="PTHR32309:SF31">
    <property type="entry name" value="CAPSULAR EXOPOLYSACCHARIDE FAMILY"/>
    <property type="match status" value="1"/>
</dbReference>
<evidence type="ECO:0000256" key="2">
    <source>
        <dbReference type="ARBA" id="ARBA00022840"/>
    </source>
</evidence>
<dbReference type="PANTHER" id="PTHR32309">
    <property type="entry name" value="TYROSINE-PROTEIN KINASE"/>
    <property type="match status" value="1"/>
</dbReference>
<dbReference type="EMBL" id="CP141261">
    <property type="protein sequence ID" value="WRL64292.1"/>
    <property type="molecule type" value="Genomic_DNA"/>
</dbReference>
<dbReference type="Proteomes" id="UP001324287">
    <property type="component" value="Chromosome"/>
</dbReference>
<dbReference type="CDD" id="cd05387">
    <property type="entry name" value="BY-kinase"/>
    <property type="match status" value="1"/>
</dbReference>
<organism evidence="4 5">
    <name type="scientific">Blastococcus brunescens</name>
    <dbReference type="NCBI Taxonomy" id="1564165"/>
    <lineage>
        <taxon>Bacteria</taxon>
        <taxon>Bacillati</taxon>
        <taxon>Actinomycetota</taxon>
        <taxon>Actinomycetes</taxon>
        <taxon>Geodermatophilales</taxon>
        <taxon>Geodermatophilaceae</taxon>
        <taxon>Blastococcus</taxon>
    </lineage>
</organism>
<protein>
    <submittedName>
        <fullName evidence="4">Division plane positioning ATPase MipZ</fullName>
    </submittedName>
</protein>
<dbReference type="Gene3D" id="3.40.50.300">
    <property type="entry name" value="P-loop containing nucleotide triphosphate hydrolases"/>
    <property type="match status" value="1"/>
</dbReference>
<dbReference type="InterPro" id="IPR015223">
    <property type="entry name" value="MipZ"/>
</dbReference>
<keyword evidence="2" id="KW-0067">ATP-binding</keyword>
<gene>
    <name evidence="4" type="ORF">U6N30_32930</name>
</gene>
<keyword evidence="1" id="KW-0547">Nucleotide-binding</keyword>
<evidence type="ECO:0000256" key="3">
    <source>
        <dbReference type="SAM" id="MobiDB-lite"/>
    </source>
</evidence>
<dbReference type="InterPro" id="IPR050445">
    <property type="entry name" value="Bact_polysacc_biosynth/exp"/>
</dbReference>
<proteinExistence type="predicted"/>
<dbReference type="RefSeq" id="WP_324275620.1">
    <property type="nucleotide sequence ID" value="NZ_CP141261.1"/>
</dbReference>
<feature type="region of interest" description="Disordered" evidence="3">
    <location>
        <begin position="58"/>
        <end position="86"/>
    </location>
</feature>